<dbReference type="RefSeq" id="WP_221764985.1">
    <property type="nucleotide sequence ID" value="NZ_AP024110.1"/>
</dbReference>
<keyword evidence="4" id="KW-1185">Reference proteome</keyword>
<feature type="signal peptide" evidence="1">
    <location>
        <begin position="1"/>
        <end position="22"/>
    </location>
</feature>
<proteinExistence type="predicted"/>
<feature type="domain" description="Ice-binding protein C-terminal" evidence="2">
    <location>
        <begin position="194"/>
        <end position="218"/>
    </location>
</feature>
<gene>
    <name evidence="3" type="ORF">ZMTM_07140</name>
</gene>
<sequence length="223" mass="22499">MKIKAAGLALLLLVANMMTAEAAVTYSSTAPTVGTQIDLGTAAIPAYLSNQVFGIATFNGGAIGLAAGSDYSGTAAAPAGTTGAFWTIGTSGYNTGTSGSSVPGTGSISFSQALTSLSFQWGSPDSYNTAYFFSNGSLLGSISGSSVPTGYGNGDRSISAFVTFSAAASNPITNVVFTSSSNAFETANFSYVAAVPEPETYLLMLMGIGLIGFMAKRRNKTLA</sequence>
<organism evidence="3 4">
    <name type="scientific">Methyloradius palustris</name>
    <dbReference type="NCBI Taxonomy" id="2778876"/>
    <lineage>
        <taxon>Bacteria</taxon>
        <taxon>Pseudomonadati</taxon>
        <taxon>Pseudomonadota</taxon>
        <taxon>Betaproteobacteria</taxon>
        <taxon>Nitrosomonadales</taxon>
        <taxon>Methylophilaceae</taxon>
        <taxon>Methyloradius</taxon>
    </lineage>
</organism>
<name>A0A8D5FZ87_9PROT</name>
<evidence type="ECO:0000313" key="3">
    <source>
        <dbReference type="EMBL" id="BCM24455.1"/>
    </source>
</evidence>
<dbReference type="Proteomes" id="UP000826722">
    <property type="component" value="Chromosome"/>
</dbReference>
<reference evidence="3" key="1">
    <citation type="journal article" date="2021" name="Arch. Microbiol.">
        <title>Methyloradius palustris gen. nov., sp. nov., a methanol-oxidizing bacterium isolated from snow.</title>
        <authorList>
            <person name="Miyadera T."/>
            <person name="Kojima H."/>
            <person name="Fukui M."/>
        </authorList>
    </citation>
    <scope>NUCLEOTIDE SEQUENCE</scope>
    <source>
        <strain evidence="3">Zm11</strain>
    </source>
</reference>
<dbReference type="NCBIfam" id="TIGR02595">
    <property type="entry name" value="PEP_CTERM"/>
    <property type="match status" value="1"/>
</dbReference>
<keyword evidence="1" id="KW-0732">Signal</keyword>
<dbReference type="Pfam" id="PF07589">
    <property type="entry name" value="PEP-CTERM"/>
    <property type="match status" value="1"/>
</dbReference>
<accession>A0A8D5FZ87</accession>
<evidence type="ECO:0000259" key="2">
    <source>
        <dbReference type="Pfam" id="PF07589"/>
    </source>
</evidence>
<dbReference type="InterPro" id="IPR013424">
    <property type="entry name" value="Ice-binding_C"/>
</dbReference>
<dbReference type="AlphaFoldDB" id="A0A8D5FZ87"/>
<evidence type="ECO:0000256" key="1">
    <source>
        <dbReference type="SAM" id="SignalP"/>
    </source>
</evidence>
<protein>
    <recommendedName>
        <fullName evidence="2">Ice-binding protein C-terminal domain-containing protein</fullName>
    </recommendedName>
</protein>
<feature type="chain" id="PRO_5034481769" description="Ice-binding protein C-terminal domain-containing protein" evidence="1">
    <location>
        <begin position="23"/>
        <end position="223"/>
    </location>
</feature>
<dbReference type="EMBL" id="AP024110">
    <property type="protein sequence ID" value="BCM24455.1"/>
    <property type="molecule type" value="Genomic_DNA"/>
</dbReference>
<dbReference type="KEGG" id="mpau:ZMTM_07140"/>
<evidence type="ECO:0000313" key="4">
    <source>
        <dbReference type="Proteomes" id="UP000826722"/>
    </source>
</evidence>